<keyword evidence="2" id="KW-0812">Transmembrane</keyword>
<dbReference type="NCBIfam" id="TIGR01409">
    <property type="entry name" value="TAT_signal_seq"/>
    <property type="match status" value="1"/>
</dbReference>
<dbReference type="RefSeq" id="WP_106180356.1">
    <property type="nucleotide sequence ID" value="NZ_PVNH01000008.1"/>
</dbReference>
<dbReference type="SUPFAM" id="SSF63829">
    <property type="entry name" value="Calcium-dependent phosphotriesterase"/>
    <property type="match status" value="1"/>
</dbReference>
<feature type="region of interest" description="Disordered" evidence="1">
    <location>
        <begin position="41"/>
        <end position="70"/>
    </location>
</feature>
<keyword evidence="2" id="KW-0472">Membrane</keyword>
<dbReference type="InterPro" id="IPR019546">
    <property type="entry name" value="TAT_signal_bac_arc"/>
</dbReference>
<gene>
    <name evidence="3" type="ORF">B0I33_108180</name>
</gene>
<dbReference type="AlphaFoldDB" id="A0A2T0LRF1"/>
<feature type="compositionally biased region" description="Basic and acidic residues" evidence="1">
    <location>
        <begin position="57"/>
        <end position="69"/>
    </location>
</feature>
<accession>A0A2T0LRF1</accession>
<protein>
    <submittedName>
        <fullName evidence="3">Secreted protein</fullName>
    </submittedName>
</protein>
<sequence length="516" mass="56152">MGGEETSRRRFLRGAGLVGAAVTIPAISGYVGYRWPRSVAESAPPAPAPGGTAASSDVERFVSRPDLRPPRVRITRSRTAAAPAGPRYLLFAPKGYREEGPGQQGCLITDRRGEPVWFLPSTGPDRVPMDFRVQTYRGEPVLTWWTGTVHEGYGHGFGVVYDRTYRKIAEVHTGNGRQADLHEFLITDRDTALLVAYPPAAADLTPVGGPRQGWVFDGVVQEVDIATGEVLFEWSALDHVGIDETRKELGGTGGRDQPFDYFHINSVAEDANGDLVVSARNTWAVYAIARDSGEVRWRLGGTRSDFVLRDEDVFAWQHDARPQPDGTLSLFDNSASPQHGERSRGMVLRLDPATRRATVERRFRHPADLLADNQGNMQLLPDGRALVGWGAQPFVSEFAPDGELLLDARLPAPDQTYRAYTADWTGRPADPPSVALGPNNAGGLTVYASWNGATEVRGWRVLAGPRPAALEPVVTVPRGGFETAVVVRAEGPHFAVAALDGDGRELGRSEPVARER</sequence>
<keyword evidence="4" id="KW-1185">Reference proteome</keyword>
<dbReference type="PANTHER" id="PTHR35340:SF6">
    <property type="entry name" value="ASST-DOMAIN-CONTAINING PROTEIN"/>
    <property type="match status" value="1"/>
</dbReference>
<dbReference type="PROSITE" id="PS51318">
    <property type="entry name" value="TAT"/>
    <property type="match status" value="1"/>
</dbReference>
<evidence type="ECO:0000313" key="4">
    <source>
        <dbReference type="Proteomes" id="UP000238362"/>
    </source>
</evidence>
<dbReference type="InterPro" id="IPR006311">
    <property type="entry name" value="TAT_signal"/>
</dbReference>
<dbReference type="PANTHER" id="PTHR35340">
    <property type="entry name" value="PQQ ENZYME REPEAT PROTEIN-RELATED"/>
    <property type="match status" value="1"/>
</dbReference>
<comment type="caution">
    <text evidence="3">The sequence shown here is derived from an EMBL/GenBank/DDBJ whole genome shotgun (WGS) entry which is preliminary data.</text>
</comment>
<dbReference type="EMBL" id="PVNH01000008">
    <property type="protein sequence ID" value="PRX46033.1"/>
    <property type="molecule type" value="Genomic_DNA"/>
</dbReference>
<dbReference type="Pfam" id="PF14269">
    <property type="entry name" value="Arylsulfotran_2"/>
    <property type="match status" value="1"/>
</dbReference>
<evidence type="ECO:0000256" key="2">
    <source>
        <dbReference type="SAM" id="Phobius"/>
    </source>
</evidence>
<keyword evidence="2" id="KW-1133">Transmembrane helix</keyword>
<name>A0A2T0LRF1_9PSEU</name>
<proteinExistence type="predicted"/>
<dbReference type="OrthoDB" id="3225323at2"/>
<feature type="compositionally biased region" description="Low complexity" evidence="1">
    <location>
        <begin position="41"/>
        <end position="56"/>
    </location>
</feature>
<dbReference type="InterPro" id="IPR039535">
    <property type="entry name" value="ASST-like"/>
</dbReference>
<reference evidence="3 4" key="1">
    <citation type="submission" date="2018-03" db="EMBL/GenBank/DDBJ databases">
        <title>Genomic Encyclopedia of Type Strains, Phase III (KMG-III): the genomes of soil and plant-associated and newly described type strains.</title>
        <authorList>
            <person name="Whitman W."/>
        </authorList>
    </citation>
    <scope>NUCLEOTIDE SEQUENCE [LARGE SCALE GENOMIC DNA]</scope>
    <source>
        <strain evidence="3 4">CGMCC 4.7125</strain>
    </source>
</reference>
<dbReference type="Proteomes" id="UP000238362">
    <property type="component" value="Unassembled WGS sequence"/>
</dbReference>
<dbReference type="InterPro" id="IPR053143">
    <property type="entry name" value="Arylsulfate_ST"/>
</dbReference>
<evidence type="ECO:0000313" key="3">
    <source>
        <dbReference type="EMBL" id="PRX46033.1"/>
    </source>
</evidence>
<evidence type="ECO:0000256" key="1">
    <source>
        <dbReference type="SAM" id="MobiDB-lite"/>
    </source>
</evidence>
<feature type="transmembrane region" description="Helical" evidence="2">
    <location>
        <begin position="12"/>
        <end position="33"/>
    </location>
</feature>
<organism evidence="3 4">
    <name type="scientific">Prauserella shujinwangii</name>
    <dbReference type="NCBI Taxonomy" id="1453103"/>
    <lineage>
        <taxon>Bacteria</taxon>
        <taxon>Bacillati</taxon>
        <taxon>Actinomycetota</taxon>
        <taxon>Actinomycetes</taxon>
        <taxon>Pseudonocardiales</taxon>
        <taxon>Pseudonocardiaceae</taxon>
        <taxon>Prauserella</taxon>
    </lineage>
</organism>